<gene>
    <name evidence="2" type="ORF">PMACD_LOCUS16499</name>
</gene>
<protein>
    <submittedName>
        <fullName evidence="2">Uncharacterized protein</fullName>
    </submittedName>
</protein>
<dbReference type="OrthoDB" id="7480743at2759"/>
<sequence length="214" mass="24500">MYELEQNVIGHNFTKYRKSKLGNWKITPFGSQKNLNRLPIQSQPKITTQKRAILKSNPSKIEKFQKFFEKNKDLFKEFLSSKIAARTQVSGFFTRGGSTANTKGLRVAKNRKTAQKRGWLDGDESGGGTTEPLDPDRLDMLPAVGGRVHYWRIRGRLCHRHVLMPEGPKYDSKGRVYLPAHTDNVRRPYNVTRRPHLLLPKCCNCCKKSVLGCE</sequence>
<dbReference type="AlphaFoldDB" id="A0A821Y906"/>
<accession>A0A821Y906</accession>
<keyword evidence="3" id="KW-1185">Reference proteome</keyword>
<organism evidence="2 3">
    <name type="scientific">Pieris macdunnoughi</name>
    <dbReference type="NCBI Taxonomy" id="345717"/>
    <lineage>
        <taxon>Eukaryota</taxon>
        <taxon>Metazoa</taxon>
        <taxon>Ecdysozoa</taxon>
        <taxon>Arthropoda</taxon>
        <taxon>Hexapoda</taxon>
        <taxon>Insecta</taxon>
        <taxon>Pterygota</taxon>
        <taxon>Neoptera</taxon>
        <taxon>Endopterygota</taxon>
        <taxon>Lepidoptera</taxon>
        <taxon>Glossata</taxon>
        <taxon>Ditrysia</taxon>
        <taxon>Papilionoidea</taxon>
        <taxon>Pieridae</taxon>
        <taxon>Pierinae</taxon>
        <taxon>Pieris</taxon>
    </lineage>
</organism>
<comment type="caution">
    <text evidence="2">The sequence shown here is derived from an EMBL/GenBank/DDBJ whole genome shotgun (WGS) entry which is preliminary data.</text>
</comment>
<evidence type="ECO:0000256" key="1">
    <source>
        <dbReference type="SAM" id="MobiDB-lite"/>
    </source>
</evidence>
<feature type="region of interest" description="Disordered" evidence="1">
    <location>
        <begin position="111"/>
        <end position="137"/>
    </location>
</feature>
<dbReference type="Proteomes" id="UP000663880">
    <property type="component" value="Unassembled WGS sequence"/>
</dbReference>
<dbReference type="EMBL" id="CAJOBZ010000090">
    <property type="protein sequence ID" value="CAF4958463.1"/>
    <property type="molecule type" value="Genomic_DNA"/>
</dbReference>
<evidence type="ECO:0000313" key="2">
    <source>
        <dbReference type="EMBL" id="CAF4958463.1"/>
    </source>
</evidence>
<reference evidence="2" key="1">
    <citation type="submission" date="2021-02" db="EMBL/GenBank/DDBJ databases">
        <authorList>
            <person name="Steward A R."/>
        </authorList>
    </citation>
    <scope>NUCLEOTIDE SEQUENCE</scope>
</reference>
<name>A0A821Y906_9NEOP</name>
<evidence type="ECO:0000313" key="3">
    <source>
        <dbReference type="Proteomes" id="UP000663880"/>
    </source>
</evidence>
<proteinExistence type="predicted"/>